<sequence>MASQSASSSAKEAMTSKLPNWGKRVRLALQTAKAIDTLHSSTPPVIYRNIKSANVLIDRNFNARLGDFGLALMCHVDDYRLRSTPPAGTTGYLILVIF</sequence>
<dbReference type="PANTHER" id="PTHR46146">
    <property type="entry name" value="SERINE/THREONINE-PROTEIN KINASE-LIKE PROTEIN CCR4"/>
    <property type="match status" value="1"/>
</dbReference>
<organism evidence="2 3">
    <name type="scientific">Arachis hypogaea</name>
    <name type="common">Peanut</name>
    <dbReference type="NCBI Taxonomy" id="3818"/>
    <lineage>
        <taxon>Eukaryota</taxon>
        <taxon>Viridiplantae</taxon>
        <taxon>Streptophyta</taxon>
        <taxon>Embryophyta</taxon>
        <taxon>Tracheophyta</taxon>
        <taxon>Spermatophyta</taxon>
        <taxon>Magnoliopsida</taxon>
        <taxon>eudicotyledons</taxon>
        <taxon>Gunneridae</taxon>
        <taxon>Pentapetalae</taxon>
        <taxon>rosids</taxon>
        <taxon>fabids</taxon>
        <taxon>Fabales</taxon>
        <taxon>Fabaceae</taxon>
        <taxon>Papilionoideae</taxon>
        <taxon>50 kb inversion clade</taxon>
        <taxon>dalbergioids sensu lato</taxon>
        <taxon>Dalbergieae</taxon>
        <taxon>Pterocarpus clade</taxon>
        <taxon>Arachis</taxon>
    </lineage>
</organism>
<reference evidence="2 3" key="1">
    <citation type="submission" date="2019-01" db="EMBL/GenBank/DDBJ databases">
        <title>Sequencing of cultivated peanut Arachis hypogaea provides insights into genome evolution and oil improvement.</title>
        <authorList>
            <person name="Chen X."/>
        </authorList>
    </citation>
    <scope>NUCLEOTIDE SEQUENCE [LARGE SCALE GENOMIC DNA]</scope>
    <source>
        <strain evidence="3">cv. Fuhuasheng</strain>
        <tissue evidence="2">Leaves</tissue>
    </source>
</reference>
<name>A0A445AGA4_ARAHY</name>
<dbReference type="PANTHER" id="PTHR46146:SF23">
    <property type="entry name" value="PROTEIN KINASE DOMAIN-CONTAINING PROTEIN"/>
    <property type="match status" value="1"/>
</dbReference>
<dbReference type="InterPro" id="IPR000719">
    <property type="entry name" value="Prot_kinase_dom"/>
</dbReference>
<dbReference type="EMBL" id="SDMP01000012">
    <property type="protein sequence ID" value="RYR25469.1"/>
    <property type="molecule type" value="Genomic_DNA"/>
</dbReference>
<keyword evidence="3" id="KW-1185">Reference proteome</keyword>
<feature type="domain" description="Protein kinase" evidence="1">
    <location>
        <begin position="1"/>
        <end position="98"/>
    </location>
</feature>
<proteinExistence type="predicted"/>
<dbReference type="GO" id="GO:0005524">
    <property type="term" value="F:ATP binding"/>
    <property type="evidence" value="ECO:0007669"/>
    <property type="project" value="InterPro"/>
</dbReference>
<evidence type="ECO:0000313" key="2">
    <source>
        <dbReference type="EMBL" id="RYR25469.1"/>
    </source>
</evidence>
<dbReference type="PROSITE" id="PS50011">
    <property type="entry name" value="PROTEIN_KINASE_DOM"/>
    <property type="match status" value="1"/>
</dbReference>
<protein>
    <recommendedName>
        <fullName evidence="1">Protein kinase domain-containing protein</fullName>
    </recommendedName>
</protein>
<dbReference type="SUPFAM" id="SSF56112">
    <property type="entry name" value="Protein kinase-like (PK-like)"/>
    <property type="match status" value="1"/>
</dbReference>
<dbReference type="STRING" id="3818.A0A445AGA4"/>
<dbReference type="Pfam" id="PF00069">
    <property type="entry name" value="Pkinase"/>
    <property type="match status" value="1"/>
</dbReference>
<dbReference type="Gene3D" id="1.10.510.10">
    <property type="entry name" value="Transferase(Phosphotransferase) domain 1"/>
    <property type="match status" value="1"/>
</dbReference>
<dbReference type="GO" id="GO:0004672">
    <property type="term" value="F:protein kinase activity"/>
    <property type="evidence" value="ECO:0007669"/>
    <property type="project" value="InterPro"/>
</dbReference>
<evidence type="ECO:0000313" key="3">
    <source>
        <dbReference type="Proteomes" id="UP000289738"/>
    </source>
</evidence>
<gene>
    <name evidence="2" type="ORF">Ahy_B02g059255</name>
</gene>
<comment type="caution">
    <text evidence="2">The sequence shown here is derived from an EMBL/GenBank/DDBJ whole genome shotgun (WGS) entry which is preliminary data.</text>
</comment>
<dbReference type="InterPro" id="IPR011009">
    <property type="entry name" value="Kinase-like_dom_sf"/>
</dbReference>
<dbReference type="Proteomes" id="UP000289738">
    <property type="component" value="Chromosome B02"/>
</dbReference>
<evidence type="ECO:0000259" key="1">
    <source>
        <dbReference type="PROSITE" id="PS50011"/>
    </source>
</evidence>
<dbReference type="AlphaFoldDB" id="A0A445AGA4"/>
<accession>A0A445AGA4</accession>